<keyword evidence="2" id="KW-1185">Reference proteome</keyword>
<sequence>MKQERSAYEDQLTTFRSNRKLIRINKIPFKVTRYAFENALREKLSKSESPRFFWPPVDRTKLRNPARHLGWIMVLEGSQLGIDRASRVAYTSGSSGKRIRSADSKEASTTAPSVAGPLTATFTFSVAGPSAAASPAVSTPTAGNIIAEAALLPGITPENAPAAVVATEDTHAATNKRKLDAHAAEDAHDADALPAKKMKFDAHAAMKKRKLDAHAAEDAHDAEDLPTKKMKFDTN</sequence>
<dbReference type="EMBL" id="CADEHS020000394">
    <property type="protein sequence ID" value="CAG9951770.1"/>
    <property type="molecule type" value="Genomic_DNA"/>
</dbReference>
<dbReference type="Proteomes" id="UP000836387">
    <property type="component" value="Unassembled WGS sequence"/>
</dbReference>
<accession>A0ACA9UET4</accession>
<proteinExistence type="predicted"/>
<protein>
    <submittedName>
        <fullName evidence="1">Uncharacterized protein</fullName>
    </submittedName>
</protein>
<name>A0ACA9UET4_BIOOC</name>
<evidence type="ECO:0000313" key="2">
    <source>
        <dbReference type="Proteomes" id="UP000836387"/>
    </source>
</evidence>
<comment type="caution">
    <text evidence="1">The sequence shown here is derived from an EMBL/GenBank/DDBJ whole genome shotgun (WGS) entry which is preliminary data.</text>
</comment>
<gene>
    <name evidence="1" type="ORF">CRV2_00018356</name>
</gene>
<reference evidence="1" key="1">
    <citation type="submission" date="2020-04" db="EMBL/GenBank/DDBJ databases">
        <authorList>
            <person name="Broberg M."/>
        </authorList>
    </citation>
    <scope>NUCLEOTIDE SEQUENCE</scope>
</reference>
<evidence type="ECO:0000313" key="1">
    <source>
        <dbReference type="EMBL" id="CAG9951770.1"/>
    </source>
</evidence>
<reference evidence="1" key="2">
    <citation type="submission" date="2021-10" db="EMBL/GenBank/DDBJ databases">
        <authorList>
            <person name="Piombo E."/>
        </authorList>
    </citation>
    <scope>NUCLEOTIDE SEQUENCE</scope>
</reference>
<organism evidence="1 2">
    <name type="scientific">Clonostachys rosea f. rosea IK726</name>
    <dbReference type="NCBI Taxonomy" id="1349383"/>
    <lineage>
        <taxon>Eukaryota</taxon>
        <taxon>Fungi</taxon>
        <taxon>Dikarya</taxon>
        <taxon>Ascomycota</taxon>
        <taxon>Pezizomycotina</taxon>
        <taxon>Sordariomycetes</taxon>
        <taxon>Hypocreomycetidae</taxon>
        <taxon>Hypocreales</taxon>
        <taxon>Bionectriaceae</taxon>
        <taxon>Clonostachys</taxon>
    </lineage>
</organism>